<dbReference type="AlphaFoldDB" id="A0A8J4H158"/>
<evidence type="ECO:0000313" key="3">
    <source>
        <dbReference type="Proteomes" id="UP000722791"/>
    </source>
</evidence>
<sequence length="106" mass="10398">MPALPTPSAVHLQVLLDQASLVGPGGSEGTASLQVNVSRSAGTGGTYEEHHCDLDDGDAAAGHRGGGGGNTPLGAAGQVAPGGVHGAILRVACCAPVKLQLRVRGR</sequence>
<accession>A0A8J4H158</accession>
<dbReference type="Proteomes" id="UP000722791">
    <property type="component" value="Unassembled WGS sequence"/>
</dbReference>
<name>A0A8J4H158_9CHLO</name>
<feature type="region of interest" description="Disordered" evidence="1">
    <location>
        <begin position="41"/>
        <end position="68"/>
    </location>
</feature>
<protein>
    <submittedName>
        <fullName evidence="2">Uncharacterized protein</fullName>
    </submittedName>
</protein>
<comment type="caution">
    <text evidence="2">The sequence shown here is derived from an EMBL/GenBank/DDBJ whole genome shotgun (WGS) entry which is preliminary data.</text>
</comment>
<gene>
    <name evidence="2" type="ORF">Vretimale_20015</name>
</gene>
<organism evidence="2 3">
    <name type="scientific">Volvox reticuliferus</name>
    <dbReference type="NCBI Taxonomy" id="1737510"/>
    <lineage>
        <taxon>Eukaryota</taxon>
        <taxon>Viridiplantae</taxon>
        <taxon>Chlorophyta</taxon>
        <taxon>core chlorophytes</taxon>
        <taxon>Chlorophyceae</taxon>
        <taxon>CS clade</taxon>
        <taxon>Chlamydomonadales</taxon>
        <taxon>Volvocaceae</taxon>
        <taxon>Volvox</taxon>
    </lineage>
</organism>
<reference evidence="2" key="1">
    <citation type="journal article" date="2021" name="Proc. Natl. Acad. Sci. U.S.A.">
        <title>Three genomes in the algal genus Volvox reveal the fate of a haploid sex-determining region after a transition to homothallism.</title>
        <authorList>
            <person name="Yamamoto K."/>
            <person name="Hamaji T."/>
            <person name="Kawai-Toyooka H."/>
            <person name="Matsuzaki R."/>
            <person name="Takahashi F."/>
            <person name="Nishimura Y."/>
            <person name="Kawachi M."/>
            <person name="Noguchi H."/>
            <person name="Minakuchi Y."/>
            <person name="Umen J.G."/>
            <person name="Toyoda A."/>
            <person name="Nozaki H."/>
        </authorList>
    </citation>
    <scope>NUCLEOTIDE SEQUENCE</scope>
    <source>
        <strain evidence="2">NIES-3785</strain>
    </source>
</reference>
<dbReference type="EMBL" id="BNCQ01000144">
    <property type="protein sequence ID" value="GIM17468.1"/>
    <property type="molecule type" value="Genomic_DNA"/>
</dbReference>
<proteinExistence type="predicted"/>
<evidence type="ECO:0000313" key="2">
    <source>
        <dbReference type="EMBL" id="GIM17468.1"/>
    </source>
</evidence>
<evidence type="ECO:0000256" key="1">
    <source>
        <dbReference type="SAM" id="MobiDB-lite"/>
    </source>
</evidence>